<organism evidence="2 3">
    <name type="scientific">Sorangium cellulosum (strain So ce56)</name>
    <name type="common">Polyangium cellulosum (strain So ce56)</name>
    <dbReference type="NCBI Taxonomy" id="448385"/>
    <lineage>
        <taxon>Bacteria</taxon>
        <taxon>Pseudomonadati</taxon>
        <taxon>Myxococcota</taxon>
        <taxon>Polyangia</taxon>
        <taxon>Polyangiales</taxon>
        <taxon>Polyangiaceae</taxon>
        <taxon>Sorangium</taxon>
    </lineage>
</organism>
<feature type="domain" description="Methyltransferase type 11" evidence="1">
    <location>
        <begin position="54"/>
        <end position="147"/>
    </location>
</feature>
<accession>A9FFR0</accession>
<dbReference type="STRING" id="448385.sce4855"/>
<dbReference type="eggNOG" id="COG2226">
    <property type="taxonomic scope" value="Bacteria"/>
</dbReference>
<dbReference type="SUPFAM" id="SSF53335">
    <property type="entry name" value="S-adenosyl-L-methionine-dependent methyltransferases"/>
    <property type="match status" value="1"/>
</dbReference>
<dbReference type="BioCyc" id="SCEL448385:SCE_RS24915-MONOMER"/>
<dbReference type="PANTHER" id="PTHR43861:SF1">
    <property type="entry name" value="TRANS-ACONITATE 2-METHYLTRANSFERASE"/>
    <property type="match status" value="1"/>
</dbReference>
<evidence type="ECO:0000313" key="2">
    <source>
        <dbReference type="EMBL" id="CAN95018.1"/>
    </source>
</evidence>
<proteinExistence type="predicted"/>
<name>A9FFR0_SORC5</name>
<dbReference type="Pfam" id="PF08241">
    <property type="entry name" value="Methyltransf_11"/>
    <property type="match status" value="1"/>
</dbReference>
<dbReference type="Gene3D" id="3.40.50.150">
    <property type="entry name" value="Vaccinia Virus protein VP39"/>
    <property type="match status" value="1"/>
</dbReference>
<keyword evidence="3" id="KW-1185">Reference proteome</keyword>
<dbReference type="AlphaFoldDB" id="A9FFR0"/>
<dbReference type="InterPro" id="IPR013216">
    <property type="entry name" value="Methyltransf_11"/>
</dbReference>
<sequence length="230" mass="25502">MPSELMSSSPDKPEIATAYDRWAATYDDDFNRTRELAAEVLRQRGLALAGRDVLEIGCGTGRNTQWLDEQARGVLALDFSEGMLRRARDRVSSPRVRFVQHDIRDSWPLAEGSSDVVIAMLVLEHIEDIDAVFAEAARVLRAGGELFLCELHPVRQMRGGQANFVNPETGQPERVTAFLHDVSQYVNGGLGAGFELVHLGEWRDAEAARSDPPRLLSVQLRRTARLPPGA</sequence>
<gene>
    <name evidence="2" type="ordered locus">sce4855</name>
</gene>
<dbReference type="KEGG" id="scl:sce4855"/>
<keyword evidence="2" id="KW-0489">Methyltransferase</keyword>
<reference evidence="2 3" key="1">
    <citation type="journal article" date="2007" name="Nat. Biotechnol.">
        <title>Complete genome sequence of the myxobacterium Sorangium cellulosum.</title>
        <authorList>
            <person name="Schneiker S."/>
            <person name="Perlova O."/>
            <person name="Kaiser O."/>
            <person name="Gerth K."/>
            <person name="Alici A."/>
            <person name="Altmeyer M.O."/>
            <person name="Bartels D."/>
            <person name="Bekel T."/>
            <person name="Beyer S."/>
            <person name="Bode E."/>
            <person name="Bode H.B."/>
            <person name="Bolten C.J."/>
            <person name="Choudhuri J.V."/>
            <person name="Doss S."/>
            <person name="Elnakady Y.A."/>
            <person name="Frank B."/>
            <person name="Gaigalat L."/>
            <person name="Goesmann A."/>
            <person name="Groeger C."/>
            <person name="Gross F."/>
            <person name="Jelsbak L."/>
            <person name="Jelsbak L."/>
            <person name="Kalinowski J."/>
            <person name="Kegler C."/>
            <person name="Knauber T."/>
            <person name="Konietzny S."/>
            <person name="Kopp M."/>
            <person name="Krause L."/>
            <person name="Krug D."/>
            <person name="Linke B."/>
            <person name="Mahmud T."/>
            <person name="Martinez-Arias R."/>
            <person name="McHardy A.C."/>
            <person name="Merai M."/>
            <person name="Meyer F."/>
            <person name="Mormann S."/>
            <person name="Munoz-Dorado J."/>
            <person name="Perez J."/>
            <person name="Pradella S."/>
            <person name="Rachid S."/>
            <person name="Raddatz G."/>
            <person name="Rosenau F."/>
            <person name="Rueckert C."/>
            <person name="Sasse F."/>
            <person name="Scharfe M."/>
            <person name="Schuster S.C."/>
            <person name="Suen G."/>
            <person name="Treuner-Lange A."/>
            <person name="Velicer G.J."/>
            <person name="Vorholter F.-J."/>
            <person name="Weissman K.J."/>
            <person name="Welch R.D."/>
            <person name="Wenzel S.C."/>
            <person name="Whitworth D.E."/>
            <person name="Wilhelm S."/>
            <person name="Wittmann C."/>
            <person name="Bloecker H."/>
            <person name="Puehler A."/>
            <person name="Mueller R."/>
        </authorList>
    </citation>
    <scope>NUCLEOTIDE SEQUENCE [LARGE SCALE GENOMIC DNA]</scope>
    <source>
        <strain evidence="3">So ce56</strain>
    </source>
</reference>
<dbReference type="GO" id="GO:0032259">
    <property type="term" value="P:methylation"/>
    <property type="evidence" value="ECO:0007669"/>
    <property type="project" value="UniProtKB-KW"/>
</dbReference>
<evidence type="ECO:0000313" key="3">
    <source>
        <dbReference type="Proteomes" id="UP000002139"/>
    </source>
</evidence>
<dbReference type="CDD" id="cd02440">
    <property type="entry name" value="AdoMet_MTases"/>
    <property type="match status" value="1"/>
</dbReference>
<keyword evidence="2" id="KW-0808">Transferase</keyword>
<dbReference type="HOGENOM" id="CLU_049749_5_2_7"/>
<dbReference type="GO" id="GO:0008757">
    <property type="term" value="F:S-adenosylmethionine-dependent methyltransferase activity"/>
    <property type="evidence" value="ECO:0007669"/>
    <property type="project" value="InterPro"/>
</dbReference>
<dbReference type="PANTHER" id="PTHR43861">
    <property type="entry name" value="TRANS-ACONITATE 2-METHYLTRANSFERASE-RELATED"/>
    <property type="match status" value="1"/>
</dbReference>
<evidence type="ECO:0000259" key="1">
    <source>
        <dbReference type="Pfam" id="PF08241"/>
    </source>
</evidence>
<dbReference type="InterPro" id="IPR029063">
    <property type="entry name" value="SAM-dependent_MTases_sf"/>
</dbReference>
<dbReference type="EC" id="2.1.1.-" evidence="2"/>
<dbReference type="EMBL" id="AM746676">
    <property type="protein sequence ID" value="CAN95018.1"/>
    <property type="molecule type" value="Genomic_DNA"/>
</dbReference>
<dbReference type="Proteomes" id="UP000002139">
    <property type="component" value="Chromosome"/>
</dbReference>
<protein>
    <submittedName>
        <fullName evidence="2">Probable methyltransferase</fullName>
        <ecNumber evidence="2">2.1.1.-</ecNumber>
    </submittedName>
</protein>